<accession>W6Z840</accession>
<proteinExistence type="predicted"/>
<evidence type="ECO:0000313" key="1">
    <source>
        <dbReference type="EMBL" id="EUC45943.1"/>
    </source>
</evidence>
<organism evidence="1 2">
    <name type="scientific">Bipolaris oryzae ATCC 44560</name>
    <dbReference type="NCBI Taxonomy" id="930090"/>
    <lineage>
        <taxon>Eukaryota</taxon>
        <taxon>Fungi</taxon>
        <taxon>Dikarya</taxon>
        <taxon>Ascomycota</taxon>
        <taxon>Pezizomycotina</taxon>
        <taxon>Dothideomycetes</taxon>
        <taxon>Pleosporomycetidae</taxon>
        <taxon>Pleosporales</taxon>
        <taxon>Pleosporineae</taxon>
        <taxon>Pleosporaceae</taxon>
        <taxon>Bipolaris</taxon>
    </lineage>
</organism>
<sequence length="71" mass="8267">MKRVYRLERSEREAKKECVKRLINSELLLPSSPISTLWPLYTCALQEALKIVRECLSTKAWCWPGCTNPDI</sequence>
<dbReference type="GeneID" id="19128391"/>
<evidence type="ECO:0000313" key="2">
    <source>
        <dbReference type="Proteomes" id="UP000054032"/>
    </source>
</evidence>
<gene>
    <name evidence="1" type="ORF">COCMIDRAFT_94099</name>
</gene>
<dbReference type="AlphaFoldDB" id="W6Z840"/>
<dbReference type="EMBL" id="KI963974">
    <property type="protein sequence ID" value="EUC45943.1"/>
    <property type="molecule type" value="Genomic_DNA"/>
</dbReference>
<dbReference type="HOGENOM" id="CLU_202716_0_0_1"/>
<keyword evidence="2" id="KW-1185">Reference proteome</keyword>
<protein>
    <submittedName>
        <fullName evidence="1">Uncharacterized protein</fullName>
    </submittedName>
</protein>
<dbReference type="Proteomes" id="UP000054032">
    <property type="component" value="Unassembled WGS sequence"/>
</dbReference>
<dbReference type="KEGG" id="bor:COCMIDRAFT_94099"/>
<name>W6Z840_COCMI</name>
<dbReference type="RefSeq" id="XP_007687528.1">
    <property type="nucleotide sequence ID" value="XM_007689338.1"/>
</dbReference>
<reference evidence="1 2" key="1">
    <citation type="journal article" date="2013" name="PLoS Genet.">
        <title>Comparative genome structure, secondary metabolite, and effector coding capacity across Cochliobolus pathogens.</title>
        <authorList>
            <person name="Condon B.J."/>
            <person name="Leng Y."/>
            <person name="Wu D."/>
            <person name="Bushley K.E."/>
            <person name="Ohm R.A."/>
            <person name="Otillar R."/>
            <person name="Martin J."/>
            <person name="Schackwitz W."/>
            <person name="Grimwood J."/>
            <person name="MohdZainudin N."/>
            <person name="Xue C."/>
            <person name="Wang R."/>
            <person name="Manning V.A."/>
            <person name="Dhillon B."/>
            <person name="Tu Z.J."/>
            <person name="Steffenson B.J."/>
            <person name="Salamov A."/>
            <person name="Sun H."/>
            <person name="Lowry S."/>
            <person name="LaButti K."/>
            <person name="Han J."/>
            <person name="Copeland A."/>
            <person name="Lindquist E."/>
            <person name="Barry K."/>
            <person name="Schmutz J."/>
            <person name="Baker S.E."/>
            <person name="Ciuffetti L.M."/>
            <person name="Grigoriev I.V."/>
            <person name="Zhong S."/>
            <person name="Turgeon B.G."/>
        </authorList>
    </citation>
    <scope>NUCLEOTIDE SEQUENCE [LARGE SCALE GENOMIC DNA]</scope>
    <source>
        <strain evidence="1 2">ATCC 44560</strain>
    </source>
</reference>